<reference evidence="1 2" key="1">
    <citation type="submission" date="2013-11" db="EMBL/GenBank/DDBJ databases">
        <title>Opisthorchis viverrini - life in the bile duct.</title>
        <authorList>
            <person name="Young N.D."/>
            <person name="Nagarajan N."/>
            <person name="Lin S.J."/>
            <person name="Korhonen P.K."/>
            <person name="Jex A.R."/>
            <person name="Hall R.S."/>
            <person name="Safavi-Hemami H."/>
            <person name="Kaewkong W."/>
            <person name="Bertrand D."/>
            <person name="Gao S."/>
            <person name="Seet Q."/>
            <person name="Wongkham S."/>
            <person name="Teh B.T."/>
            <person name="Wongkham C."/>
            <person name="Intapan P.M."/>
            <person name="Maleewong W."/>
            <person name="Yang X."/>
            <person name="Hu M."/>
            <person name="Wang Z."/>
            <person name="Hofmann A."/>
            <person name="Sternberg P.W."/>
            <person name="Tan P."/>
            <person name="Wang J."/>
            <person name="Gasser R.B."/>
        </authorList>
    </citation>
    <scope>NUCLEOTIDE SEQUENCE [LARGE SCALE GENOMIC DNA]</scope>
</reference>
<dbReference type="Proteomes" id="UP000054324">
    <property type="component" value="Unassembled WGS sequence"/>
</dbReference>
<proteinExistence type="predicted"/>
<dbReference type="RefSeq" id="XP_009178175.1">
    <property type="nucleotide sequence ID" value="XM_009179911.1"/>
</dbReference>
<protein>
    <submittedName>
        <fullName evidence="1">Uncharacterized protein</fullName>
    </submittedName>
</protein>
<organism evidence="1 2">
    <name type="scientific">Opisthorchis viverrini</name>
    <name type="common">Southeast Asian liver fluke</name>
    <dbReference type="NCBI Taxonomy" id="6198"/>
    <lineage>
        <taxon>Eukaryota</taxon>
        <taxon>Metazoa</taxon>
        <taxon>Spiralia</taxon>
        <taxon>Lophotrochozoa</taxon>
        <taxon>Platyhelminthes</taxon>
        <taxon>Trematoda</taxon>
        <taxon>Digenea</taxon>
        <taxon>Opisthorchiida</taxon>
        <taxon>Opisthorchiata</taxon>
        <taxon>Opisthorchiidae</taxon>
        <taxon>Opisthorchis</taxon>
    </lineage>
</organism>
<dbReference type="KEGG" id="ovi:T265_12382"/>
<gene>
    <name evidence="1" type="ORF">T265_12382</name>
</gene>
<name>A0A074YTM3_OPIVI</name>
<accession>A0A074YTM3</accession>
<sequence>MLNDSTSTQRTADVSITSAQAVLVMRLLEERSPRREFRSTNFQPSLQWCELPAEKKPGGDRVFPYSSVLYLGGDLHTEVEVGKCFELPPSSSYLIL</sequence>
<dbReference type="EMBL" id="KL612445">
    <property type="protein sequence ID" value="KER18078.1"/>
    <property type="molecule type" value="Genomic_DNA"/>
</dbReference>
<dbReference type="GeneID" id="20326550"/>
<keyword evidence="2" id="KW-1185">Reference proteome</keyword>
<dbReference type="CTD" id="20326550"/>
<dbReference type="AlphaFoldDB" id="A0A074YTM3"/>
<evidence type="ECO:0000313" key="2">
    <source>
        <dbReference type="Proteomes" id="UP000054324"/>
    </source>
</evidence>
<evidence type="ECO:0000313" key="1">
    <source>
        <dbReference type="EMBL" id="KER18078.1"/>
    </source>
</evidence>